<dbReference type="SUPFAM" id="SSF57938">
    <property type="entry name" value="DnaJ/Hsp40 cysteine-rich domain"/>
    <property type="match status" value="1"/>
</dbReference>
<organism evidence="1 2">
    <name type="scientific">Olea europaea subsp. europaea</name>
    <dbReference type="NCBI Taxonomy" id="158383"/>
    <lineage>
        <taxon>Eukaryota</taxon>
        <taxon>Viridiplantae</taxon>
        <taxon>Streptophyta</taxon>
        <taxon>Embryophyta</taxon>
        <taxon>Tracheophyta</taxon>
        <taxon>Spermatophyta</taxon>
        <taxon>Magnoliopsida</taxon>
        <taxon>eudicotyledons</taxon>
        <taxon>Gunneridae</taxon>
        <taxon>Pentapetalae</taxon>
        <taxon>asterids</taxon>
        <taxon>lamiids</taxon>
        <taxon>Lamiales</taxon>
        <taxon>Oleaceae</taxon>
        <taxon>Oleeae</taxon>
        <taxon>Olea</taxon>
    </lineage>
</organism>
<keyword evidence="2" id="KW-1185">Reference proteome</keyword>
<gene>
    <name evidence="1" type="ORF">OLEA9_A104394</name>
</gene>
<dbReference type="EMBL" id="CACTIH010000295">
    <property type="protein sequence ID" value="CAA2958925.1"/>
    <property type="molecule type" value="Genomic_DNA"/>
</dbReference>
<comment type="caution">
    <text evidence="1">The sequence shown here is derived from an EMBL/GenBank/DDBJ whole genome shotgun (WGS) entry which is preliminary data.</text>
</comment>
<accession>A0A8S0PWA6</accession>
<evidence type="ECO:0000313" key="1">
    <source>
        <dbReference type="EMBL" id="CAA2958925.1"/>
    </source>
</evidence>
<protein>
    <submittedName>
        <fullName evidence="1">Glutathione synthetase, chloroplastic</fullName>
    </submittedName>
</protein>
<evidence type="ECO:0000313" key="2">
    <source>
        <dbReference type="Proteomes" id="UP000594638"/>
    </source>
</evidence>
<reference evidence="1 2" key="1">
    <citation type="submission" date="2019-12" db="EMBL/GenBank/DDBJ databases">
        <authorList>
            <person name="Alioto T."/>
            <person name="Alioto T."/>
            <person name="Gomez Garrido J."/>
        </authorList>
    </citation>
    <scope>NUCLEOTIDE SEQUENCE [LARGE SCALE GENOMIC DNA]</scope>
</reference>
<dbReference type="OrthoDB" id="535916at2759"/>
<dbReference type="Proteomes" id="UP000594638">
    <property type="component" value="Unassembled WGS sequence"/>
</dbReference>
<name>A0A8S0PWA6_OLEEU</name>
<dbReference type="AlphaFoldDB" id="A0A8S0PWA6"/>
<proteinExistence type="predicted"/>
<dbReference type="Gramene" id="OE9A104394T2">
    <property type="protein sequence ID" value="OE9A104394C2"/>
    <property type="gene ID" value="OE9A104394"/>
</dbReference>
<sequence length="130" mass="14309">MSSSCSFCCRPINLCPIKTVMSPGKVEFITPRKVRFHFGRIRASKVESYGSSPDFVERMERAWLISQQPRPVACSSCDSNGNVECKWCSGTGFFIIGDNMLCQVPSRNTACVICAGKVNKLLSACLVCNI</sequence>
<dbReference type="InterPro" id="IPR036410">
    <property type="entry name" value="HSP_DnaJ_Cys-rich_dom_sf"/>
</dbReference>